<dbReference type="SUPFAM" id="SSF48452">
    <property type="entry name" value="TPR-like"/>
    <property type="match status" value="1"/>
</dbReference>
<organism evidence="3 4">
    <name type="scientific">Nocardiopsis ansamitocini</name>
    <dbReference type="NCBI Taxonomy" id="1670832"/>
    <lineage>
        <taxon>Bacteria</taxon>
        <taxon>Bacillati</taxon>
        <taxon>Actinomycetota</taxon>
        <taxon>Actinomycetes</taxon>
        <taxon>Streptosporangiales</taxon>
        <taxon>Nocardiopsidaceae</taxon>
        <taxon>Nocardiopsis</taxon>
    </lineage>
</organism>
<evidence type="ECO:0000313" key="4">
    <source>
        <dbReference type="Proteomes" id="UP001165092"/>
    </source>
</evidence>
<feature type="domain" description="AAA+ ATPase" evidence="2">
    <location>
        <begin position="73"/>
        <end position="213"/>
    </location>
</feature>
<protein>
    <recommendedName>
        <fullName evidence="2">AAA+ ATPase domain-containing protein</fullName>
    </recommendedName>
</protein>
<keyword evidence="4" id="KW-1185">Reference proteome</keyword>
<evidence type="ECO:0000256" key="1">
    <source>
        <dbReference type="SAM" id="Coils"/>
    </source>
</evidence>
<proteinExistence type="predicted"/>
<dbReference type="Gene3D" id="3.40.50.300">
    <property type="entry name" value="P-loop containing nucleotide triphosphate hydrolases"/>
    <property type="match status" value="1"/>
</dbReference>
<dbReference type="AlphaFoldDB" id="A0A9W6UHE1"/>
<dbReference type="InterPro" id="IPR011990">
    <property type="entry name" value="TPR-like_helical_dom_sf"/>
</dbReference>
<evidence type="ECO:0000313" key="3">
    <source>
        <dbReference type="EMBL" id="GLU46534.1"/>
    </source>
</evidence>
<dbReference type="Proteomes" id="UP001165092">
    <property type="component" value="Unassembled WGS sequence"/>
</dbReference>
<dbReference type="PRINTS" id="PR00364">
    <property type="entry name" value="DISEASERSIST"/>
</dbReference>
<comment type="caution">
    <text evidence="3">The sequence shown here is derived from an EMBL/GenBank/DDBJ whole genome shotgun (WGS) entry which is preliminary data.</text>
</comment>
<dbReference type="Pfam" id="PF13424">
    <property type="entry name" value="TPR_12"/>
    <property type="match status" value="1"/>
</dbReference>
<dbReference type="PANTHER" id="PTHR47691:SF3">
    <property type="entry name" value="HTH-TYPE TRANSCRIPTIONAL REGULATOR RV0890C-RELATED"/>
    <property type="match status" value="1"/>
</dbReference>
<sequence length="711" mass="76577">MTDNTIHGDADGTVVQAGVVHGGIHLGAPESVVVVPRQLPLATRGFVNRSVQIALLDALVRQEGEGGNEAPRGSAISAIAGTPGVGKTALAVSWAHTARSHFTGGDLYIDMRGYGPGPRVEAAQALDSLLRCLDVAPERIPADLGGRAALYRSLLAGRRVLVLIDNAASADQVRPLLPASPGCLVIVTSRSSLAGLVTREGARRMVLDILSPEESLALLRHVAGADRIDADVNAALRLARHCAFLPLALRITAERLTARPGRSLARFAAELDDQRRRLDALRTEDDELSDVRAVFAASYRDLDPDAARLFRRLGLHPGPEAGVHACAALAEVDVPTAGRLLDRLVRVHLVTETTADRYRLHDLLRLYAAERAELDEEPHDRERALRAVLVWYLGTVDGGHRVILPAFHRVPLPQNEGTWCPLGFAGVDEAMDWFETERENLVAAVRTALDNGFHDLAWRLPAVMYGFFEMRGHWTQWRDVHLLGVTAAEAVGDQHGLACNRLGLGDVNWLLTRTEEALGDYRAAAEGGARSGDRWVEGFALRQTAVLLHERGDHAEAAHIAQRALDVFASGGERRGAGMALLTLGDCRLALSDTGGAVAGYARAVGLFREVGDAWSVAWGGCAMARALAADQRWGEVLDHLAHSLSAFRSFGDRRNEARALIGTAEACAGLGRTDEARGHLRAAVELLDDLGDEQGADLRERAEALDADVR</sequence>
<dbReference type="GO" id="GO:0043531">
    <property type="term" value="F:ADP binding"/>
    <property type="evidence" value="ECO:0007669"/>
    <property type="project" value="InterPro"/>
</dbReference>
<gene>
    <name evidence="3" type="ORF">Nans01_08850</name>
</gene>
<name>A0A9W6UHE1_9ACTN</name>
<reference evidence="3" key="1">
    <citation type="submission" date="2023-02" db="EMBL/GenBank/DDBJ databases">
        <title>Nocardiopsis ansamitocini NBRC 112285.</title>
        <authorList>
            <person name="Ichikawa N."/>
            <person name="Sato H."/>
            <person name="Tonouchi N."/>
        </authorList>
    </citation>
    <scope>NUCLEOTIDE SEQUENCE</scope>
    <source>
        <strain evidence="3">NBRC 112285</strain>
    </source>
</reference>
<dbReference type="RefSeq" id="WP_285757379.1">
    <property type="nucleotide sequence ID" value="NZ_BSQG01000001.1"/>
</dbReference>
<dbReference type="PANTHER" id="PTHR47691">
    <property type="entry name" value="REGULATOR-RELATED"/>
    <property type="match status" value="1"/>
</dbReference>
<keyword evidence="1" id="KW-0175">Coiled coil</keyword>
<dbReference type="InterPro" id="IPR003593">
    <property type="entry name" value="AAA+_ATPase"/>
</dbReference>
<dbReference type="InterPro" id="IPR002182">
    <property type="entry name" value="NB-ARC"/>
</dbReference>
<evidence type="ECO:0000259" key="2">
    <source>
        <dbReference type="SMART" id="SM00382"/>
    </source>
</evidence>
<dbReference type="SUPFAM" id="SSF52540">
    <property type="entry name" value="P-loop containing nucleoside triphosphate hydrolases"/>
    <property type="match status" value="1"/>
</dbReference>
<dbReference type="SMART" id="SM00382">
    <property type="entry name" value="AAA"/>
    <property type="match status" value="1"/>
</dbReference>
<accession>A0A9W6UHE1</accession>
<dbReference type="EMBL" id="BSQG01000001">
    <property type="protein sequence ID" value="GLU46534.1"/>
    <property type="molecule type" value="Genomic_DNA"/>
</dbReference>
<dbReference type="Gene3D" id="1.25.40.10">
    <property type="entry name" value="Tetratricopeptide repeat domain"/>
    <property type="match status" value="1"/>
</dbReference>
<feature type="coiled-coil region" evidence="1">
    <location>
        <begin position="264"/>
        <end position="291"/>
    </location>
</feature>
<dbReference type="InterPro" id="IPR027417">
    <property type="entry name" value="P-loop_NTPase"/>
</dbReference>
<dbReference type="Pfam" id="PF00931">
    <property type="entry name" value="NB-ARC"/>
    <property type="match status" value="1"/>
</dbReference>